<keyword evidence="1" id="KW-0732">Signal</keyword>
<sequence>MDQKNGMHQNVKALLYFAVMSVFLRASLAGPTNINLNSQHNINYETLVGEQLTTTSKSSFIPSLELAEIGVEFDRVAGLVSMDNSVF</sequence>
<feature type="non-terminal residue" evidence="2">
    <location>
        <position position="87"/>
    </location>
</feature>
<organism evidence="2 3">
    <name type="scientific">Funneliformis geosporum</name>
    <dbReference type="NCBI Taxonomy" id="1117311"/>
    <lineage>
        <taxon>Eukaryota</taxon>
        <taxon>Fungi</taxon>
        <taxon>Fungi incertae sedis</taxon>
        <taxon>Mucoromycota</taxon>
        <taxon>Glomeromycotina</taxon>
        <taxon>Glomeromycetes</taxon>
        <taxon>Glomerales</taxon>
        <taxon>Glomeraceae</taxon>
        <taxon>Funneliformis</taxon>
    </lineage>
</organism>
<feature type="chain" id="PRO_5040889415" evidence="1">
    <location>
        <begin position="30"/>
        <end position="87"/>
    </location>
</feature>
<name>A0A9W4SNM1_9GLOM</name>
<evidence type="ECO:0000256" key="1">
    <source>
        <dbReference type="SAM" id="SignalP"/>
    </source>
</evidence>
<dbReference type="EMBL" id="CAMKVN010001267">
    <property type="protein sequence ID" value="CAI2174846.1"/>
    <property type="molecule type" value="Genomic_DNA"/>
</dbReference>
<gene>
    <name evidence="2" type="ORF">FWILDA_LOCUS6797</name>
</gene>
<protein>
    <submittedName>
        <fullName evidence="2">8705_t:CDS:1</fullName>
    </submittedName>
</protein>
<evidence type="ECO:0000313" key="2">
    <source>
        <dbReference type="EMBL" id="CAI2174846.1"/>
    </source>
</evidence>
<reference evidence="2" key="1">
    <citation type="submission" date="2022-08" db="EMBL/GenBank/DDBJ databases">
        <authorList>
            <person name="Kallberg Y."/>
            <person name="Tangrot J."/>
            <person name="Rosling A."/>
        </authorList>
    </citation>
    <scope>NUCLEOTIDE SEQUENCE</scope>
    <source>
        <strain evidence="2">Wild A</strain>
    </source>
</reference>
<proteinExistence type="predicted"/>
<dbReference type="Proteomes" id="UP001153678">
    <property type="component" value="Unassembled WGS sequence"/>
</dbReference>
<dbReference type="OrthoDB" id="2448711at2759"/>
<accession>A0A9W4SNM1</accession>
<dbReference type="AlphaFoldDB" id="A0A9W4SNM1"/>
<evidence type="ECO:0000313" key="3">
    <source>
        <dbReference type="Proteomes" id="UP001153678"/>
    </source>
</evidence>
<keyword evidence="3" id="KW-1185">Reference proteome</keyword>
<feature type="signal peptide" evidence="1">
    <location>
        <begin position="1"/>
        <end position="29"/>
    </location>
</feature>
<comment type="caution">
    <text evidence="2">The sequence shown here is derived from an EMBL/GenBank/DDBJ whole genome shotgun (WGS) entry which is preliminary data.</text>
</comment>